<organism evidence="1">
    <name type="scientific">Acerihabitans sp. KWT182</name>
    <dbReference type="NCBI Taxonomy" id="3157919"/>
    <lineage>
        <taxon>Bacteria</taxon>
        <taxon>Pseudomonadati</taxon>
        <taxon>Pseudomonadota</taxon>
        <taxon>Gammaproteobacteria</taxon>
        <taxon>Enterobacterales</taxon>
        <taxon>Pectobacteriaceae</taxon>
        <taxon>Acerihabitans</taxon>
    </lineage>
</organism>
<evidence type="ECO:0000313" key="1">
    <source>
        <dbReference type="EMBL" id="XBS70198.1"/>
    </source>
</evidence>
<dbReference type="AlphaFoldDB" id="A0AAU7QB98"/>
<reference evidence="1" key="1">
    <citation type="submission" date="2024-06" db="EMBL/GenBank/DDBJ databases">
        <authorList>
            <person name="Coelho C."/>
            <person name="Bento M."/>
            <person name="Garcia E."/>
            <person name="Camelo A."/>
            <person name="Brandao I."/>
            <person name="Espirito Santo C."/>
            <person name="Trovao J."/>
            <person name="Verissimo A."/>
            <person name="Costa J."/>
            <person name="Tiago I."/>
        </authorList>
    </citation>
    <scope>NUCLEOTIDE SEQUENCE</scope>
    <source>
        <strain evidence="1">KWT182</strain>
    </source>
</reference>
<accession>A0AAU7QB98</accession>
<dbReference type="EMBL" id="CP157947">
    <property type="protein sequence ID" value="XBS70198.1"/>
    <property type="molecule type" value="Genomic_DNA"/>
</dbReference>
<proteinExistence type="predicted"/>
<name>A0AAU7QB98_9GAMM</name>
<protein>
    <submittedName>
        <fullName evidence="1">Uncharacterized protein</fullName>
    </submittedName>
</protein>
<gene>
    <name evidence="1" type="ORF">ABK905_02635</name>
</gene>
<sequence>MKRILSEHEKTNFNVNWINRRKIPVTSNELLTLFEIEYDNSKLRMSPLNLFLIEPEESVLSSPQPDYVLVAGEDRNDYKTLIDLLDYWNTQTLKEIVDQLKVSLREKKVVARNFGPDTLFMRFYGNLGTTLTMNLMA</sequence>